<dbReference type="SUPFAM" id="SSF52096">
    <property type="entry name" value="ClpP/crotonase"/>
    <property type="match status" value="1"/>
</dbReference>
<dbReference type="GeneID" id="29275389"/>
<organism evidence="2 3">
    <name type="scientific">Sphingobium indicum (strain DSM 16413 / CCM 7287 / MTCC 6362 / UT26 / NBRC 101211 / UT26S)</name>
    <name type="common">Sphingobium japonicum</name>
    <dbReference type="NCBI Taxonomy" id="452662"/>
    <lineage>
        <taxon>Bacteria</taxon>
        <taxon>Pseudomonadati</taxon>
        <taxon>Pseudomonadota</taxon>
        <taxon>Alphaproteobacteria</taxon>
        <taxon>Sphingomonadales</taxon>
        <taxon>Sphingomonadaceae</taxon>
        <taxon>Sphingobium</taxon>
    </lineage>
</organism>
<dbReference type="STRING" id="452662.SJA_C2-03850"/>
<reference evidence="2 3" key="1">
    <citation type="journal article" date="2010" name="J. Bacteriol.">
        <title>Complete genome sequence of the representative gamma-hexachlorocyclohexane-degrading bacterium Sphingobium japonicum UT26.</title>
        <authorList>
            <person name="Nagata Y."/>
            <person name="Ohtsubo Y."/>
            <person name="Endo R."/>
            <person name="Ichikawa N."/>
            <person name="Ankai A."/>
            <person name="Oguchi A."/>
            <person name="Fukui S."/>
            <person name="Fujita N."/>
            <person name="Tsuda M."/>
        </authorList>
    </citation>
    <scope>NUCLEOTIDE SEQUENCE [LARGE SCALE GENOMIC DNA]</scope>
    <source>
        <strain evidence="3">DSM 16413 / CCM 7287 / MTCC 6362 / UT26 / NBRC 101211 / UT26S</strain>
    </source>
</reference>
<name>D4Z8C9_SPHIU</name>
<dbReference type="HOGENOM" id="CLU_009834_7_4_5"/>
<dbReference type="InterPro" id="IPR001753">
    <property type="entry name" value="Enoyl-CoA_hydra/iso"/>
</dbReference>
<protein>
    <submittedName>
        <fullName evidence="2">Enoyl-CoA hydratase</fullName>
        <ecNumber evidence="2">4.2.1.17</ecNumber>
    </submittedName>
</protein>
<dbReference type="EC" id="4.2.1.17" evidence="2"/>
<sequence>MSNMVLIERKAGYAIVTLNRPEALNALSDRLRADLNAAMRSLAEDGDVRVVILTGSGRAFCAGLDLKEIAEKGFPKFGDADLADPVRSVASFPGPVIVAVNGHAITGGFELALAGDVILASENASFADTHARVGAMPGWGLSQRLSRLIGVNRAKELSLTCRFVPAQEAERWGIVNRVVEPDRLLETAEEMAQAMLATAPGMIERLKAVIDDGYLLTLGEGLALEGERAQRFNEGARPA</sequence>
<dbReference type="KEGG" id="sjp:SJA_C2-03850"/>
<proteinExistence type="inferred from homology"/>
<dbReference type="Gene3D" id="3.90.226.10">
    <property type="entry name" value="2-enoyl-CoA Hydratase, Chain A, domain 1"/>
    <property type="match status" value="1"/>
</dbReference>
<dbReference type="CDD" id="cd06558">
    <property type="entry name" value="crotonase-like"/>
    <property type="match status" value="1"/>
</dbReference>
<gene>
    <name evidence="2" type="primary">paaG</name>
    <name evidence="2" type="ordered locus">SJA_C2-03850</name>
</gene>
<evidence type="ECO:0000256" key="1">
    <source>
        <dbReference type="ARBA" id="ARBA00005254"/>
    </source>
</evidence>
<dbReference type="eggNOG" id="COG1024">
    <property type="taxonomic scope" value="Bacteria"/>
</dbReference>
<keyword evidence="2" id="KW-0456">Lyase</keyword>
<dbReference type="EMBL" id="AP010804">
    <property type="protein sequence ID" value="BAI98748.1"/>
    <property type="molecule type" value="Genomic_DNA"/>
</dbReference>
<dbReference type="PANTHER" id="PTHR43802:SF1">
    <property type="entry name" value="IP11341P-RELATED"/>
    <property type="match status" value="1"/>
</dbReference>
<dbReference type="AlphaFoldDB" id="D4Z8C9"/>
<dbReference type="PANTHER" id="PTHR43802">
    <property type="entry name" value="ENOYL-COA HYDRATASE"/>
    <property type="match status" value="1"/>
</dbReference>
<comment type="similarity">
    <text evidence="1">Belongs to the enoyl-CoA hydratase/isomerase family.</text>
</comment>
<dbReference type="Pfam" id="PF00378">
    <property type="entry name" value="ECH_1"/>
    <property type="match status" value="1"/>
</dbReference>
<dbReference type="Proteomes" id="UP000007753">
    <property type="component" value="Chromosome 2"/>
</dbReference>
<dbReference type="InterPro" id="IPR029045">
    <property type="entry name" value="ClpP/crotonase-like_dom_sf"/>
</dbReference>
<dbReference type="NCBIfam" id="NF004840">
    <property type="entry name" value="PRK06190.1"/>
    <property type="match status" value="1"/>
</dbReference>
<evidence type="ECO:0000313" key="3">
    <source>
        <dbReference type="Proteomes" id="UP000007753"/>
    </source>
</evidence>
<keyword evidence="3" id="KW-1185">Reference proteome</keyword>
<accession>D4Z8C9</accession>
<dbReference type="RefSeq" id="WP_013053957.1">
    <property type="nucleotide sequence ID" value="NC_014013.1"/>
</dbReference>
<dbReference type="GO" id="GO:0004300">
    <property type="term" value="F:enoyl-CoA hydratase activity"/>
    <property type="evidence" value="ECO:0007669"/>
    <property type="project" value="UniProtKB-EC"/>
</dbReference>
<evidence type="ECO:0000313" key="2">
    <source>
        <dbReference type="EMBL" id="BAI98748.1"/>
    </source>
</evidence>